<name>A0A0F0KMG8_9MICO</name>
<dbReference type="EMBL" id="JYIV01000027">
    <property type="protein sequence ID" value="KJL21325.1"/>
    <property type="molecule type" value="Genomic_DNA"/>
</dbReference>
<reference evidence="2 3" key="1">
    <citation type="submission" date="2015-02" db="EMBL/GenBank/DDBJ databases">
        <title>Draft genome sequences of ten Microbacterium spp. with emphasis on heavy metal contaminated environments.</title>
        <authorList>
            <person name="Corretto E."/>
        </authorList>
    </citation>
    <scope>NUCLEOTIDE SEQUENCE [LARGE SCALE GENOMIC DNA]</scope>
    <source>
        <strain evidence="2 3">BEL163</strain>
    </source>
</reference>
<protein>
    <recommendedName>
        <fullName evidence="4">TniQ</fullName>
    </recommendedName>
</protein>
<gene>
    <name evidence="2" type="ORF">RN51_02340</name>
</gene>
<accession>A0A0F0KMG8</accession>
<comment type="caution">
    <text evidence="2">The sequence shown here is derived from an EMBL/GenBank/DDBJ whole genome shotgun (WGS) entry which is preliminary data.</text>
</comment>
<feature type="compositionally biased region" description="Polar residues" evidence="1">
    <location>
        <begin position="337"/>
        <end position="347"/>
    </location>
</feature>
<dbReference type="PATRIC" id="fig|82380.10.peg.2354"/>
<evidence type="ECO:0008006" key="4">
    <source>
        <dbReference type="Google" id="ProtNLM"/>
    </source>
</evidence>
<proteinExistence type="predicted"/>
<evidence type="ECO:0000313" key="3">
    <source>
        <dbReference type="Proteomes" id="UP000033725"/>
    </source>
</evidence>
<evidence type="ECO:0000313" key="2">
    <source>
        <dbReference type="EMBL" id="KJL21325.1"/>
    </source>
</evidence>
<feature type="region of interest" description="Disordered" evidence="1">
    <location>
        <begin position="329"/>
        <end position="380"/>
    </location>
</feature>
<dbReference type="Proteomes" id="UP000033725">
    <property type="component" value="Unassembled WGS sequence"/>
</dbReference>
<evidence type="ECO:0000256" key="1">
    <source>
        <dbReference type="SAM" id="MobiDB-lite"/>
    </source>
</evidence>
<sequence>MRTLPCRVIPLPGETPAGFLARLAVANSLDLSALTHYLERTVGANRSSSTNARFTSATEAIGALPPGYFAKERARFRLYRRCHHVRWMLRRCATCEVVDRARSACLVCSDGNPTEVFSRGGGFCIRHRRWHFLGEDELLSTPSACHRAEQSISGVLWRRGVTMHTGEYDLALRLIIDSWQERPDARWLRASCSYAPAVDLLVTLTHPDVTLSLFALAESDSQQVEGLIGLVVGIGGGSRTAELESTAATVVAVHRAAMYTAIRMPKSSGATVSKTPFEKGVAEASYREKAVLLRHITRSGRRADILERSVRAAPASRVVSRRIVPGWADDAPWVTQGPEQRSATSKIGSVPRDQIGQGDAEHLGESQESSQRRVSRVAGA</sequence>
<organism evidence="2 3">
    <name type="scientific">Microbacterium oxydans</name>
    <dbReference type="NCBI Taxonomy" id="82380"/>
    <lineage>
        <taxon>Bacteria</taxon>
        <taxon>Bacillati</taxon>
        <taxon>Actinomycetota</taxon>
        <taxon>Actinomycetes</taxon>
        <taxon>Micrococcales</taxon>
        <taxon>Microbacteriaceae</taxon>
        <taxon>Microbacterium</taxon>
    </lineage>
</organism>
<dbReference type="AlphaFoldDB" id="A0A0F0KMG8"/>